<evidence type="ECO:0000256" key="1">
    <source>
        <dbReference type="SAM" id="MobiDB-lite"/>
    </source>
</evidence>
<organism evidence="2 3">
    <name type="scientific">Lasiosphaeris hirsuta</name>
    <dbReference type="NCBI Taxonomy" id="260670"/>
    <lineage>
        <taxon>Eukaryota</taxon>
        <taxon>Fungi</taxon>
        <taxon>Dikarya</taxon>
        <taxon>Ascomycota</taxon>
        <taxon>Pezizomycotina</taxon>
        <taxon>Sordariomycetes</taxon>
        <taxon>Sordariomycetidae</taxon>
        <taxon>Sordariales</taxon>
        <taxon>Lasiosphaeriaceae</taxon>
        <taxon>Lasiosphaeris</taxon>
    </lineage>
</organism>
<evidence type="ECO:0000313" key="3">
    <source>
        <dbReference type="Proteomes" id="UP001172102"/>
    </source>
</evidence>
<feature type="compositionally biased region" description="Polar residues" evidence="1">
    <location>
        <begin position="344"/>
        <end position="383"/>
    </location>
</feature>
<feature type="compositionally biased region" description="Low complexity" evidence="1">
    <location>
        <begin position="310"/>
        <end position="343"/>
    </location>
</feature>
<feature type="region of interest" description="Disordered" evidence="1">
    <location>
        <begin position="296"/>
        <end position="394"/>
    </location>
</feature>
<dbReference type="Proteomes" id="UP001172102">
    <property type="component" value="Unassembled WGS sequence"/>
</dbReference>
<evidence type="ECO:0000313" key="2">
    <source>
        <dbReference type="EMBL" id="KAK0704779.1"/>
    </source>
</evidence>
<feature type="region of interest" description="Disordered" evidence="1">
    <location>
        <begin position="83"/>
        <end position="102"/>
    </location>
</feature>
<sequence>MAVFCCCTAPRSSKNRSSAARDHAVFPMPPPPARLPGPLNLNPVIPVSAGTSHRSCSSPRTSVPTAIVPLEPVELGELVIEDSDSDEELESGAHSKSTSTLQLVRTHIRRHLSQDSLSRRKARSAVGSTQEEVERRAELKRLMHKRIQEELRTEEGQETPRSDISSSHHQHGNSIDVLPGGGPRDNLEFSVAEDSNLDAQGTSQIESDVNTYRARDASSDNVEDDQQNGERRASYPDAQSKTTAGQSLLRERSSLPHMPVSPDLLPRRSPSTHDTSSLGSWRLSYSAGQLDEFLGFPDRGYNPKDGNSIRQPSLSPGSRSSASPSRRMPFSGHSHSLSRSYSSPARQGTPGNERSSNMDQSPLSTWLRSQGLRSRSPSPSGIGTSDHDGDQDGSVKEAEVVFLRRCSSVQNYAIPESDIPRPEIVHLYDMDIHRQLATRAFNTPQDSPGPSPESHQPEKIKINNTPAATFTNPSSVYPSTGNSMYPSPGTSSYNVPEWADQKYPIAFSLPGFNCELLLCLRDEYASLKHFSIPPTSFEARPFAFISPIRHRSSASSPAGWSGGTPQKTPETQQQITINDFKPNPSSANSKTRARHFSMIPESWARFPSHNRVERNEAAKVADVVTAGDLAKSASGQEAMKRFTENDGGQIQQTPKPASQSIPGRFGRVVKSGFTKLIPSRASQGGGSPKSAKSSKRSSDRCQRSLEYTELELPSAEGGYRELRGLEHQIQHMKGSPRVRCPATLQDTSASGDKIALSTKMATLLHTDGPSENDHKHTSVSSLTRRVPATPANAKKSGRDSSTTTDKFLTPLSSMSTAHDSASFHSYPQSRPHSRILSLAAETVAETPSDTVSVKSDTVLGTMARSGTASDVDSGFCGSTVCAPKFDTWSGRSRTLPFLPVDRLGFSEHIREKRPSWETGGGVRKGAVMISDSVTSI</sequence>
<name>A0AA40DIH2_9PEZI</name>
<feature type="compositionally biased region" description="Basic and acidic residues" evidence="1">
    <location>
        <begin position="385"/>
        <end position="394"/>
    </location>
</feature>
<feature type="compositionally biased region" description="Polar residues" evidence="1">
    <location>
        <begin position="197"/>
        <end position="210"/>
    </location>
</feature>
<comment type="caution">
    <text evidence="2">The sequence shown here is derived from an EMBL/GenBank/DDBJ whole genome shotgun (WGS) entry which is preliminary data.</text>
</comment>
<feature type="compositionally biased region" description="Polar residues" evidence="1">
    <location>
        <begin position="237"/>
        <end position="246"/>
    </location>
</feature>
<feature type="region of interest" description="Disordered" evidence="1">
    <location>
        <begin position="465"/>
        <end position="490"/>
    </location>
</feature>
<gene>
    <name evidence="2" type="ORF">B0H67DRAFT_522072</name>
</gene>
<feature type="region of interest" description="Disordered" evidence="1">
    <location>
        <begin position="148"/>
        <end position="279"/>
    </location>
</feature>
<feature type="compositionally biased region" description="Polar residues" evidence="1">
    <location>
        <begin position="646"/>
        <end position="661"/>
    </location>
</feature>
<protein>
    <submittedName>
        <fullName evidence="2">Uncharacterized protein</fullName>
    </submittedName>
</protein>
<accession>A0AA40DIH2</accession>
<feature type="region of interest" description="Disordered" evidence="1">
    <location>
        <begin position="111"/>
        <end position="135"/>
    </location>
</feature>
<feature type="region of interest" description="Disordered" evidence="1">
    <location>
        <begin position="676"/>
        <end position="709"/>
    </location>
</feature>
<feature type="region of interest" description="Disordered" evidence="1">
    <location>
        <begin position="644"/>
        <end position="664"/>
    </location>
</feature>
<dbReference type="EMBL" id="JAUKUA010000007">
    <property type="protein sequence ID" value="KAK0704779.1"/>
    <property type="molecule type" value="Genomic_DNA"/>
</dbReference>
<dbReference type="AlphaFoldDB" id="A0AA40DIH2"/>
<proteinExistence type="predicted"/>
<feature type="compositionally biased region" description="Polar residues" evidence="1">
    <location>
        <begin position="799"/>
        <end position="808"/>
    </location>
</feature>
<feature type="compositionally biased region" description="Basic and acidic residues" evidence="1">
    <location>
        <begin position="148"/>
        <end position="161"/>
    </location>
</feature>
<feature type="region of interest" description="Disordered" evidence="1">
    <location>
        <begin position="553"/>
        <end position="593"/>
    </location>
</feature>
<reference evidence="2" key="1">
    <citation type="submission" date="2023-06" db="EMBL/GenBank/DDBJ databases">
        <title>Genome-scale phylogeny and comparative genomics of the fungal order Sordariales.</title>
        <authorList>
            <consortium name="Lawrence Berkeley National Laboratory"/>
            <person name="Hensen N."/>
            <person name="Bonometti L."/>
            <person name="Westerberg I."/>
            <person name="Brannstrom I.O."/>
            <person name="Guillou S."/>
            <person name="Cros-Aarteil S."/>
            <person name="Calhoun S."/>
            <person name="Haridas S."/>
            <person name="Kuo A."/>
            <person name="Mondo S."/>
            <person name="Pangilinan J."/>
            <person name="Riley R."/>
            <person name="Labutti K."/>
            <person name="Andreopoulos B."/>
            <person name="Lipzen A."/>
            <person name="Chen C."/>
            <person name="Yanf M."/>
            <person name="Daum C."/>
            <person name="Ng V."/>
            <person name="Clum A."/>
            <person name="Steindorff A."/>
            <person name="Ohm R."/>
            <person name="Martin F."/>
            <person name="Silar P."/>
            <person name="Natvig D."/>
            <person name="Lalanne C."/>
            <person name="Gautier V."/>
            <person name="Ament-Velasquez S.L."/>
            <person name="Kruys A."/>
            <person name="Hutchinson M.I."/>
            <person name="Powell A.J."/>
            <person name="Barry K."/>
            <person name="Miller A.N."/>
            <person name="Grigoriev I.V."/>
            <person name="Debuchy R."/>
            <person name="Gladieux P."/>
            <person name="Thoren M.H."/>
            <person name="Johannesson H."/>
        </authorList>
    </citation>
    <scope>NUCLEOTIDE SEQUENCE</scope>
    <source>
        <strain evidence="2">SMH4607-1</strain>
    </source>
</reference>
<feature type="compositionally biased region" description="Polar residues" evidence="1">
    <location>
        <begin position="564"/>
        <end position="590"/>
    </location>
</feature>
<keyword evidence="3" id="KW-1185">Reference proteome</keyword>
<feature type="region of interest" description="Disordered" evidence="1">
    <location>
        <begin position="765"/>
        <end position="808"/>
    </location>
</feature>